<evidence type="ECO:0000313" key="2">
    <source>
        <dbReference type="EMBL" id="ODQ68346.1"/>
    </source>
</evidence>
<reference evidence="2 3" key="1">
    <citation type="journal article" date="2016" name="Proc. Natl. Acad. Sci. U.S.A.">
        <title>Comparative genomics of biotechnologically important yeasts.</title>
        <authorList>
            <person name="Riley R."/>
            <person name="Haridas S."/>
            <person name="Wolfe K.H."/>
            <person name="Lopes M.R."/>
            <person name="Hittinger C.T."/>
            <person name="Goeker M."/>
            <person name="Salamov A.A."/>
            <person name="Wisecaver J.H."/>
            <person name="Long T.M."/>
            <person name="Calvey C.H."/>
            <person name="Aerts A.L."/>
            <person name="Barry K.W."/>
            <person name="Choi C."/>
            <person name="Clum A."/>
            <person name="Coughlan A.Y."/>
            <person name="Deshpande S."/>
            <person name="Douglass A.P."/>
            <person name="Hanson S.J."/>
            <person name="Klenk H.-P."/>
            <person name="LaButti K.M."/>
            <person name="Lapidus A."/>
            <person name="Lindquist E.A."/>
            <person name="Lipzen A.M."/>
            <person name="Meier-Kolthoff J.P."/>
            <person name="Ohm R.A."/>
            <person name="Otillar R.P."/>
            <person name="Pangilinan J.L."/>
            <person name="Peng Y."/>
            <person name="Rokas A."/>
            <person name="Rosa C.A."/>
            <person name="Scheuner C."/>
            <person name="Sibirny A.A."/>
            <person name="Slot J.C."/>
            <person name="Stielow J.B."/>
            <person name="Sun H."/>
            <person name="Kurtzman C.P."/>
            <person name="Blackwell M."/>
            <person name="Grigoriev I.V."/>
            <person name="Jeffries T.W."/>
        </authorList>
    </citation>
    <scope>NUCLEOTIDE SEQUENCE [LARGE SCALE GENOMIC DNA]</scope>
    <source>
        <strain evidence="2 3">DSM 6958</strain>
    </source>
</reference>
<feature type="region of interest" description="Disordered" evidence="1">
    <location>
        <begin position="100"/>
        <end position="132"/>
    </location>
</feature>
<organism evidence="2 3">
    <name type="scientific">Nadsonia fulvescens var. elongata DSM 6958</name>
    <dbReference type="NCBI Taxonomy" id="857566"/>
    <lineage>
        <taxon>Eukaryota</taxon>
        <taxon>Fungi</taxon>
        <taxon>Dikarya</taxon>
        <taxon>Ascomycota</taxon>
        <taxon>Saccharomycotina</taxon>
        <taxon>Dipodascomycetes</taxon>
        <taxon>Dipodascales</taxon>
        <taxon>Dipodascales incertae sedis</taxon>
        <taxon>Nadsonia</taxon>
    </lineage>
</organism>
<feature type="region of interest" description="Disordered" evidence="1">
    <location>
        <begin position="270"/>
        <end position="349"/>
    </location>
</feature>
<dbReference type="EMBL" id="KV454406">
    <property type="protein sequence ID" value="ODQ68346.1"/>
    <property type="molecule type" value="Genomic_DNA"/>
</dbReference>
<dbReference type="AlphaFoldDB" id="A0A1E3PSE7"/>
<evidence type="ECO:0000313" key="3">
    <source>
        <dbReference type="Proteomes" id="UP000095009"/>
    </source>
</evidence>
<name>A0A1E3PSE7_9ASCO</name>
<evidence type="ECO:0000256" key="1">
    <source>
        <dbReference type="SAM" id="MobiDB-lite"/>
    </source>
</evidence>
<feature type="region of interest" description="Disordered" evidence="1">
    <location>
        <begin position="177"/>
        <end position="210"/>
    </location>
</feature>
<keyword evidence="3" id="KW-1185">Reference proteome</keyword>
<feature type="compositionally biased region" description="Polar residues" evidence="1">
    <location>
        <begin position="177"/>
        <end position="192"/>
    </location>
</feature>
<protein>
    <submittedName>
        <fullName evidence="2">Uncharacterized protein</fullName>
    </submittedName>
</protein>
<accession>A0A1E3PSE7</accession>
<feature type="compositionally biased region" description="Polar residues" evidence="1">
    <location>
        <begin position="45"/>
        <end position="64"/>
    </location>
</feature>
<dbReference type="Proteomes" id="UP000095009">
    <property type="component" value="Unassembled WGS sequence"/>
</dbReference>
<feature type="compositionally biased region" description="Basic and acidic residues" evidence="1">
    <location>
        <begin position="100"/>
        <end position="120"/>
    </location>
</feature>
<feature type="compositionally biased region" description="Polar residues" evidence="1">
    <location>
        <begin position="323"/>
        <end position="347"/>
    </location>
</feature>
<feature type="compositionally biased region" description="Polar residues" evidence="1">
    <location>
        <begin position="286"/>
        <end position="297"/>
    </location>
</feature>
<sequence length="473" mass="52486">MARRSKFYANNEQDSLLLDHSKYHNKENVITQPTDSYSKPKLKPSVSTTRPPLHSTTTQVVSNPSKHEQVDIYDLEHFIRDCNSNYAPAPTLNKLVLKTPSEKKNKRVATENKKVEKNEENAQLSNKKSARSHIHEANQNYVDPDLLAGLESKIDHQKLNVDISSKTSFKEKLLAASSSTDAPATIAPSQSRGLPKWNISYPNPEERKGPEALVVNNAKRFKVGESPSRRTSKNPVTVKKSSLVEVTSITSASPKPKFVVTSASSPIVESGAVHLPGKSPLRARYTHTTPKSGSSPRLLSEVALTPTPPPQLPRFTLPPSTPPRSTQPIENSPGTNSKARTQANCRESPSPVKIRSFNVRGGLLDFAQSLVNNIEDMVDLGGSMRYITKPLSISDSKVHVIREVNRWNRFTWFVKLAQDDKEMDCQLIDPKASVELVKGLEVRLGAVYDIIEIVEGIYCKVFISWKLVKKIGS</sequence>
<proteinExistence type="predicted"/>
<gene>
    <name evidence="2" type="ORF">NADFUDRAFT_48991</name>
</gene>
<feature type="region of interest" description="Disordered" evidence="1">
    <location>
        <begin position="32"/>
        <end position="65"/>
    </location>
</feature>